<feature type="transmembrane region" description="Helical" evidence="1">
    <location>
        <begin position="61"/>
        <end position="79"/>
    </location>
</feature>
<keyword evidence="3" id="KW-1185">Reference proteome</keyword>
<evidence type="ECO:0000256" key="1">
    <source>
        <dbReference type="SAM" id="Phobius"/>
    </source>
</evidence>
<dbReference type="RefSeq" id="WP_130101630.1">
    <property type="nucleotide sequence ID" value="NZ_SDWW01000009.1"/>
</dbReference>
<reference evidence="2 3" key="1">
    <citation type="submission" date="2019-01" db="EMBL/GenBank/DDBJ databases">
        <title>Novel species of Cellulomonas.</title>
        <authorList>
            <person name="Liu Q."/>
            <person name="Xin Y.-H."/>
        </authorList>
    </citation>
    <scope>NUCLEOTIDE SEQUENCE [LARGE SCALE GENOMIC DNA]</scope>
    <source>
        <strain evidence="2 3">HLT2-17</strain>
    </source>
</reference>
<proteinExistence type="predicted"/>
<dbReference type="Pfam" id="PF19608">
    <property type="entry name" value="DUF6113"/>
    <property type="match status" value="1"/>
</dbReference>
<dbReference type="Proteomes" id="UP000293764">
    <property type="component" value="Unassembled WGS sequence"/>
</dbReference>
<organism evidence="2 3">
    <name type="scientific">Pengzhenrongella frigida</name>
    <dbReference type="NCBI Taxonomy" id="1259133"/>
    <lineage>
        <taxon>Bacteria</taxon>
        <taxon>Bacillati</taxon>
        <taxon>Actinomycetota</taxon>
        <taxon>Actinomycetes</taxon>
        <taxon>Micrococcales</taxon>
        <taxon>Pengzhenrongella</taxon>
    </lineage>
</organism>
<protein>
    <submittedName>
        <fullName evidence="2">Uncharacterized protein</fullName>
    </submittedName>
</protein>
<name>A0A4Q5N1N8_9MICO</name>
<gene>
    <name evidence="2" type="ORF">EUA98_05265</name>
</gene>
<sequence>MVRSLLQVLARWLGVFLLGGLVGAAGTVLHRAWMPWGVVACLALVLASAVLARAWVGLTGLLVYGIAWVVVVQVLSLTGPGGDVLIPAGQVVGYAWILGGLVMMGVAAFAPRAWFAGELTAPVPIDLDA</sequence>
<evidence type="ECO:0000313" key="2">
    <source>
        <dbReference type="EMBL" id="RYV51985.1"/>
    </source>
</evidence>
<keyword evidence="1" id="KW-1133">Transmembrane helix</keyword>
<evidence type="ECO:0000313" key="3">
    <source>
        <dbReference type="Proteomes" id="UP000293764"/>
    </source>
</evidence>
<keyword evidence="1" id="KW-0472">Membrane</keyword>
<feature type="transmembrane region" description="Helical" evidence="1">
    <location>
        <begin position="91"/>
        <end position="110"/>
    </location>
</feature>
<dbReference type="EMBL" id="SDWW01000009">
    <property type="protein sequence ID" value="RYV51985.1"/>
    <property type="molecule type" value="Genomic_DNA"/>
</dbReference>
<keyword evidence="1" id="KW-0812">Transmembrane</keyword>
<comment type="caution">
    <text evidence="2">The sequence shown here is derived from an EMBL/GenBank/DDBJ whole genome shotgun (WGS) entry which is preliminary data.</text>
</comment>
<accession>A0A4Q5N1N8</accession>
<dbReference type="AlphaFoldDB" id="A0A4Q5N1N8"/>
<dbReference type="OrthoDB" id="3232343at2"/>
<feature type="transmembrane region" description="Helical" evidence="1">
    <location>
        <begin position="34"/>
        <end position="54"/>
    </location>
</feature>
<dbReference type="InterPro" id="IPR046095">
    <property type="entry name" value="DUF6113"/>
</dbReference>